<keyword evidence="3" id="KW-0444">Lipid biosynthesis</keyword>
<evidence type="ECO:0000256" key="7">
    <source>
        <dbReference type="ARBA" id="ARBA00023002"/>
    </source>
</evidence>
<evidence type="ECO:0000259" key="13">
    <source>
        <dbReference type="Pfam" id="PF00487"/>
    </source>
</evidence>
<dbReference type="PANTHER" id="PTHR11351:SF31">
    <property type="entry name" value="DESATURASE 1, ISOFORM A-RELATED"/>
    <property type="match status" value="1"/>
</dbReference>
<evidence type="ECO:0000313" key="14">
    <source>
        <dbReference type="EMBL" id="AWM40569.1"/>
    </source>
</evidence>
<evidence type="ECO:0000256" key="12">
    <source>
        <dbReference type="SAM" id="Phobius"/>
    </source>
</evidence>
<feature type="transmembrane region" description="Helical" evidence="12">
    <location>
        <begin position="164"/>
        <end position="180"/>
    </location>
</feature>
<evidence type="ECO:0000256" key="10">
    <source>
        <dbReference type="ARBA" id="ARBA00023136"/>
    </source>
</evidence>
<keyword evidence="10 12" id="KW-0472">Membrane</keyword>
<evidence type="ECO:0000256" key="9">
    <source>
        <dbReference type="ARBA" id="ARBA00023098"/>
    </source>
</evidence>
<gene>
    <name evidence="14" type="ORF">C1280_28700</name>
</gene>
<dbReference type="CDD" id="cd03505">
    <property type="entry name" value="Delta9-FADS-like"/>
    <property type="match status" value="1"/>
</dbReference>
<evidence type="ECO:0000256" key="2">
    <source>
        <dbReference type="ARBA" id="ARBA00008749"/>
    </source>
</evidence>
<dbReference type="Pfam" id="PF00487">
    <property type="entry name" value="FA_desaturase"/>
    <property type="match status" value="1"/>
</dbReference>
<organism evidence="14 15">
    <name type="scientific">Gemmata obscuriglobus</name>
    <dbReference type="NCBI Taxonomy" id="114"/>
    <lineage>
        <taxon>Bacteria</taxon>
        <taxon>Pseudomonadati</taxon>
        <taxon>Planctomycetota</taxon>
        <taxon>Planctomycetia</taxon>
        <taxon>Gemmatales</taxon>
        <taxon>Gemmataceae</taxon>
        <taxon>Gemmata</taxon>
    </lineage>
</organism>
<protein>
    <submittedName>
        <fullName evidence="14">Acyl-CoA desaturase</fullName>
    </submittedName>
</protein>
<dbReference type="InterPro" id="IPR005804">
    <property type="entry name" value="FA_desaturase_dom"/>
</dbReference>
<reference evidence="14 15" key="1">
    <citation type="submission" date="2018-01" db="EMBL/GenBank/DDBJ databases">
        <title>G. obscuriglobus.</title>
        <authorList>
            <person name="Franke J."/>
            <person name="Blomberg W."/>
            <person name="Selmecki A."/>
        </authorList>
    </citation>
    <scope>NUCLEOTIDE SEQUENCE [LARGE SCALE GENOMIC DNA]</scope>
    <source>
        <strain evidence="14 15">DSM 5831</strain>
    </source>
</reference>
<keyword evidence="4 12" id="KW-0812">Transmembrane</keyword>
<dbReference type="KEGG" id="gog:C1280_28700"/>
<dbReference type="AlphaFoldDB" id="A0A2Z3H1C6"/>
<evidence type="ECO:0000256" key="6">
    <source>
        <dbReference type="ARBA" id="ARBA00022989"/>
    </source>
</evidence>
<accession>A0A2Z3H1C6</accession>
<dbReference type="EMBL" id="CP025958">
    <property type="protein sequence ID" value="AWM40569.1"/>
    <property type="molecule type" value="Genomic_DNA"/>
</dbReference>
<keyword evidence="8" id="KW-0408">Iron</keyword>
<dbReference type="GO" id="GO:0016717">
    <property type="term" value="F:oxidoreductase activity, acting on paired donors, with oxidation of a pair of donors resulting in the reduction of molecular oxygen to two molecules of water"/>
    <property type="evidence" value="ECO:0007669"/>
    <property type="project" value="InterPro"/>
</dbReference>
<evidence type="ECO:0000256" key="5">
    <source>
        <dbReference type="ARBA" id="ARBA00022832"/>
    </source>
</evidence>
<evidence type="ECO:0000256" key="3">
    <source>
        <dbReference type="ARBA" id="ARBA00022516"/>
    </source>
</evidence>
<dbReference type="GO" id="GO:0016020">
    <property type="term" value="C:membrane"/>
    <property type="evidence" value="ECO:0007669"/>
    <property type="project" value="UniProtKB-SubCell"/>
</dbReference>
<keyword evidence="7" id="KW-0560">Oxidoreductase</keyword>
<feature type="transmembrane region" description="Helical" evidence="12">
    <location>
        <begin position="47"/>
        <end position="69"/>
    </location>
</feature>
<sequence length="302" mass="33678">MLAMQTAPLPGANVRPRWYRVSRVALALCPLIAVHLALLAIPFVEFTVWSVVAVVAVTRIMGLGITVGFHRYFSHRSFKTSRWFQFLLACAGSTALQKGPLWWVIHHRLHHRHSDTPQDPHSPVVGGLFHGHVGWLFTQDLNDPDHRIAHDLTKYPELVWLERLWMVPGLLLAAACYAALGLNGLVYGYCLSAVLVFQVTFAVNSIGHVWGAQRFDTGEGSRNNMVLGYLAMGDGWHNNHHRAPYSARHGFAWYEFDMAYQFIRLCARFGLVWGIKEPPAALLAGGTAPEPEEAAEPARTGV</sequence>
<keyword evidence="5" id="KW-0276">Fatty acid metabolism</keyword>
<feature type="transmembrane region" description="Helical" evidence="12">
    <location>
        <begin position="186"/>
        <end position="206"/>
    </location>
</feature>
<evidence type="ECO:0000313" key="15">
    <source>
        <dbReference type="Proteomes" id="UP000245802"/>
    </source>
</evidence>
<comment type="similarity">
    <text evidence="2">Belongs to the fatty acid desaturase type 2 family.</text>
</comment>
<evidence type="ECO:0000256" key="1">
    <source>
        <dbReference type="ARBA" id="ARBA00004141"/>
    </source>
</evidence>
<name>A0A2Z3H1C6_9BACT</name>
<dbReference type="GO" id="GO:0006633">
    <property type="term" value="P:fatty acid biosynthetic process"/>
    <property type="evidence" value="ECO:0007669"/>
    <property type="project" value="UniProtKB-KW"/>
</dbReference>
<keyword evidence="9" id="KW-0443">Lipid metabolism</keyword>
<keyword evidence="11" id="KW-0275">Fatty acid biosynthesis</keyword>
<comment type="subcellular location">
    <subcellularLocation>
        <location evidence="1">Membrane</location>
        <topology evidence="1">Multi-pass membrane protein</topology>
    </subcellularLocation>
</comment>
<keyword evidence="15" id="KW-1185">Reference proteome</keyword>
<feature type="transmembrane region" description="Helical" evidence="12">
    <location>
        <begin position="21"/>
        <end position="41"/>
    </location>
</feature>
<evidence type="ECO:0000256" key="4">
    <source>
        <dbReference type="ARBA" id="ARBA00022692"/>
    </source>
</evidence>
<dbReference type="PANTHER" id="PTHR11351">
    <property type="entry name" value="ACYL-COA DESATURASE"/>
    <property type="match status" value="1"/>
</dbReference>
<evidence type="ECO:0000256" key="11">
    <source>
        <dbReference type="ARBA" id="ARBA00023160"/>
    </source>
</evidence>
<proteinExistence type="inferred from homology"/>
<keyword evidence="6 12" id="KW-1133">Transmembrane helix</keyword>
<dbReference type="Proteomes" id="UP000245802">
    <property type="component" value="Chromosome"/>
</dbReference>
<feature type="domain" description="Fatty acid desaturase" evidence="13">
    <location>
        <begin position="49"/>
        <end position="264"/>
    </location>
</feature>
<dbReference type="InterPro" id="IPR015876">
    <property type="entry name" value="Acyl-CoA_DS"/>
</dbReference>
<dbReference type="PRINTS" id="PR00075">
    <property type="entry name" value="FACDDSATRASE"/>
</dbReference>
<evidence type="ECO:0000256" key="8">
    <source>
        <dbReference type="ARBA" id="ARBA00023004"/>
    </source>
</evidence>